<dbReference type="PROSITE" id="PS52016">
    <property type="entry name" value="TONB_DEPENDENT_REC_3"/>
    <property type="match status" value="1"/>
</dbReference>
<evidence type="ECO:0000256" key="11">
    <source>
        <dbReference type="RuleBase" id="RU003357"/>
    </source>
</evidence>
<keyword evidence="9 10" id="KW-0998">Cell outer membrane</keyword>
<dbReference type="Gene3D" id="2.170.130.10">
    <property type="entry name" value="TonB-dependent receptor, plug domain"/>
    <property type="match status" value="1"/>
</dbReference>
<dbReference type="InterPro" id="IPR039426">
    <property type="entry name" value="TonB-dep_rcpt-like"/>
</dbReference>
<proteinExistence type="inferred from homology"/>
<evidence type="ECO:0000256" key="7">
    <source>
        <dbReference type="ARBA" id="ARBA00023136"/>
    </source>
</evidence>
<dbReference type="CDD" id="cd01347">
    <property type="entry name" value="ligand_gated_channel"/>
    <property type="match status" value="1"/>
</dbReference>
<evidence type="ECO:0000256" key="3">
    <source>
        <dbReference type="ARBA" id="ARBA00022452"/>
    </source>
</evidence>
<accession>A0ABW6A5U7</accession>
<evidence type="ECO:0000256" key="10">
    <source>
        <dbReference type="PROSITE-ProRule" id="PRU01360"/>
    </source>
</evidence>
<keyword evidence="3 10" id="KW-1134">Transmembrane beta strand</keyword>
<comment type="caution">
    <text evidence="15">The sequence shown here is derived from an EMBL/GenBank/DDBJ whole genome shotgun (WGS) entry which is preliminary data.</text>
</comment>
<evidence type="ECO:0000256" key="2">
    <source>
        <dbReference type="ARBA" id="ARBA00022448"/>
    </source>
</evidence>
<feature type="chain" id="PRO_5046008965" evidence="12">
    <location>
        <begin position="20"/>
        <end position="639"/>
    </location>
</feature>
<evidence type="ECO:0000256" key="4">
    <source>
        <dbReference type="ARBA" id="ARBA00022692"/>
    </source>
</evidence>
<keyword evidence="6 11" id="KW-0798">TonB box</keyword>
<keyword evidence="2 10" id="KW-0813">Transport</keyword>
<reference evidence="16" key="1">
    <citation type="journal article" date="2019" name="Int. J. Syst. Evol. Microbiol.">
        <title>The Global Catalogue of Microorganisms (GCM) 10K type strain sequencing project: providing services to taxonomists for standard genome sequencing and annotation.</title>
        <authorList>
            <consortium name="The Broad Institute Genomics Platform"/>
            <consortium name="The Broad Institute Genome Sequencing Center for Infectious Disease"/>
            <person name="Wu L."/>
            <person name="Ma J."/>
        </authorList>
    </citation>
    <scope>NUCLEOTIDE SEQUENCE [LARGE SCALE GENOMIC DNA]</scope>
    <source>
        <strain evidence="16">KCTC 23299</strain>
    </source>
</reference>
<evidence type="ECO:0000313" key="16">
    <source>
        <dbReference type="Proteomes" id="UP001597511"/>
    </source>
</evidence>
<keyword evidence="4 10" id="KW-0812">Transmembrane</keyword>
<name>A0ABW6A5U7_9BACT</name>
<feature type="signal peptide" evidence="12">
    <location>
        <begin position="1"/>
        <end position="19"/>
    </location>
</feature>
<dbReference type="Pfam" id="PF00593">
    <property type="entry name" value="TonB_dep_Rec_b-barrel"/>
    <property type="match status" value="1"/>
</dbReference>
<feature type="domain" description="TonB-dependent receptor-like beta-barrel" evidence="13">
    <location>
        <begin position="195"/>
        <end position="611"/>
    </location>
</feature>
<dbReference type="InterPro" id="IPR012910">
    <property type="entry name" value="Plug_dom"/>
</dbReference>
<keyword evidence="16" id="KW-1185">Reference proteome</keyword>
<evidence type="ECO:0000256" key="9">
    <source>
        <dbReference type="ARBA" id="ARBA00023237"/>
    </source>
</evidence>
<dbReference type="Proteomes" id="UP001597511">
    <property type="component" value="Unassembled WGS sequence"/>
</dbReference>
<evidence type="ECO:0000256" key="8">
    <source>
        <dbReference type="ARBA" id="ARBA00023170"/>
    </source>
</evidence>
<evidence type="ECO:0000256" key="12">
    <source>
        <dbReference type="SAM" id="SignalP"/>
    </source>
</evidence>
<dbReference type="InterPro" id="IPR000531">
    <property type="entry name" value="Beta-barrel_TonB"/>
</dbReference>
<dbReference type="InterPro" id="IPR036942">
    <property type="entry name" value="Beta-barrel_TonB_sf"/>
</dbReference>
<evidence type="ECO:0000313" key="15">
    <source>
        <dbReference type="EMBL" id="MFD2919966.1"/>
    </source>
</evidence>
<keyword evidence="5 12" id="KW-0732">Signal</keyword>
<dbReference type="PANTHER" id="PTHR30069:SF29">
    <property type="entry name" value="HEMOGLOBIN AND HEMOGLOBIN-HAPTOGLOBIN-BINDING PROTEIN 1-RELATED"/>
    <property type="match status" value="1"/>
</dbReference>
<gene>
    <name evidence="15" type="ORF">ACFS6H_09625</name>
</gene>
<evidence type="ECO:0000259" key="13">
    <source>
        <dbReference type="Pfam" id="PF00593"/>
    </source>
</evidence>
<dbReference type="PANTHER" id="PTHR30069">
    <property type="entry name" value="TONB-DEPENDENT OUTER MEMBRANE RECEPTOR"/>
    <property type="match status" value="1"/>
</dbReference>
<comment type="subcellular location">
    <subcellularLocation>
        <location evidence="1 10">Cell outer membrane</location>
        <topology evidence="1 10">Multi-pass membrane protein</topology>
    </subcellularLocation>
</comment>
<feature type="domain" description="TonB-dependent receptor plug" evidence="14">
    <location>
        <begin position="39"/>
        <end position="145"/>
    </location>
</feature>
<dbReference type="RefSeq" id="WP_386097716.1">
    <property type="nucleotide sequence ID" value="NZ_JBHUOZ010000002.1"/>
</dbReference>
<evidence type="ECO:0000256" key="6">
    <source>
        <dbReference type="ARBA" id="ARBA00023077"/>
    </source>
</evidence>
<evidence type="ECO:0000256" key="5">
    <source>
        <dbReference type="ARBA" id="ARBA00022729"/>
    </source>
</evidence>
<evidence type="ECO:0000259" key="14">
    <source>
        <dbReference type="Pfam" id="PF07715"/>
    </source>
</evidence>
<organism evidence="15 16">
    <name type="scientific">Terrimonas rubra</name>
    <dbReference type="NCBI Taxonomy" id="1035890"/>
    <lineage>
        <taxon>Bacteria</taxon>
        <taxon>Pseudomonadati</taxon>
        <taxon>Bacteroidota</taxon>
        <taxon>Chitinophagia</taxon>
        <taxon>Chitinophagales</taxon>
        <taxon>Chitinophagaceae</taxon>
        <taxon>Terrimonas</taxon>
    </lineage>
</organism>
<evidence type="ECO:0000256" key="1">
    <source>
        <dbReference type="ARBA" id="ARBA00004571"/>
    </source>
</evidence>
<keyword evidence="7 10" id="KW-0472">Membrane</keyword>
<protein>
    <submittedName>
        <fullName evidence="15">TonB-dependent receptor plug domain-containing protein</fullName>
    </submittedName>
</protein>
<dbReference type="Pfam" id="PF07715">
    <property type="entry name" value="Plug"/>
    <property type="match status" value="1"/>
</dbReference>
<dbReference type="EMBL" id="JBHUOZ010000002">
    <property type="protein sequence ID" value="MFD2919966.1"/>
    <property type="molecule type" value="Genomic_DNA"/>
</dbReference>
<dbReference type="InterPro" id="IPR037066">
    <property type="entry name" value="Plug_dom_sf"/>
</dbReference>
<sequence>MKKLLLLLLSASASATAFSQEVEMDGVTITSALIEKRASETGRNIVIIKGSQFQNLPVHSIDDLLRFVPGVEIQARGPMGSQSDITLRGGTFQQVLVLLDGMRLNDPNTGHFSSYIPLAPAEIERIEVLKGPSSAIYGADAVGGVVHVITKTFVAQQQGITKTSANGQLAIGEYGFNNITAGIAHTKNKFSVSGGVLINNAEGAQQRGTKGFIHNSSVSASAKYQFNNNWSVAYRLSYDRRNFGAQNFYTTFLSDTAREKVATWWQQLRVAYQKGNHRLTIDASYKTLDDDYRFNSLAIANNNESKLAQALISHQYNFSPKTILTTGFNYQQKMIKSNDRGDHSLFLAAPFVSLVQKIGQHVFLQPSLRLEMVQHNDPELVPQLTASYKADQWQFRVSGGKTIRDADFTERFNNYNKPLVTGGRIGNPDLQAEHSWSYEAGADWFYHNRLKISATVFQRQHSRLIDYVNTAYADMPRKENLSPTGTYALAKNIAKVNTSGLETDIQYTQPISSKQQLAVNAGFIWLSSKSSNNTASLYVSSHARVLTNFSVQYNVCNFSLALTGLYKHRRPDATVGGINAKLTSDYFIMNARLSYALLKNRLSFFVQADNVFDRSYSDLLGAIMPGRWAMGGVKFNFQK</sequence>
<dbReference type="Gene3D" id="2.40.170.20">
    <property type="entry name" value="TonB-dependent receptor, beta-barrel domain"/>
    <property type="match status" value="1"/>
</dbReference>
<dbReference type="SUPFAM" id="SSF56935">
    <property type="entry name" value="Porins"/>
    <property type="match status" value="1"/>
</dbReference>
<keyword evidence="8 15" id="KW-0675">Receptor</keyword>
<comment type="similarity">
    <text evidence="10 11">Belongs to the TonB-dependent receptor family.</text>
</comment>